<dbReference type="AlphaFoldDB" id="A0A815TI17"/>
<evidence type="ECO:0000256" key="1">
    <source>
        <dbReference type="SAM" id="Phobius"/>
    </source>
</evidence>
<keyword evidence="1" id="KW-0812">Transmembrane</keyword>
<sequence length="99" mass="11337">ARNTIPRLHDRSSRLLAILLFSCLSGLCLLIMFGLYLKQAQLHGNGNRILLRRKKWLEPTTELDKHTEKLLNARQKLMASPQSSWFSATSTFENSLTPE</sequence>
<protein>
    <submittedName>
        <fullName evidence="2">Uncharacterized protein</fullName>
    </submittedName>
</protein>
<dbReference type="EMBL" id="CAJOBC010088296">
    <property type="protein sequence ID" value="CAF4366795.1"/>
    <property type="molecule type" value="Genomic_DNA"/>
</dbReference>
<evidence type="ECO:0000313" key="4">
    <source>
        <dbReference type="Proteomes" id="UP000663829"/>
    </source>
</evidence>
<comment type="caution">
    <text evidence="2">The sequence shown here is derived from an EMBL/GenBank/DDBJ whole genome shotgun (WGS) entry which is preliminary data.</text>
</comment>
<evidence type="ECO:0000313" key="3">
    <source>
        <dbReference type="EMBL" id="CAF4366795.1"/>
    </source>
</evidence>
<feature type="non-terminal residue" evidence="2">
    <location>
        <position position="1"/>
    </location>
</feature>
<feature type="transmembrane region" description="Helical" evidence="1">
    <location>
        <begin position="15"/>
        <end position="37"/>
    </location>
</feature>
<keyword evidence="1" id="KW-0472">Membrane</keyword>
<evidence type="ECO:0000313" key="2">
    <source>
        <dbReference type="EMBL" id="CAF1505496.1"/>
    </source>
</evidence>
<dbReference type="EMBL" id="CAJNOQ010022766">
    <property type="protein sequence ID" value="CAF1505496.1"/>
    <property type="molecule type" value="Genomic_DNA"/>
</dbReference>
<dbReference type="Proteomes" id="UP000681722">
    <property type="component" value="Unassembled WGS sequence"/>
</dbReference>
<name>A0A815TI17_9BILA</name>
<organism evidence="2 4">
    <name type="scientific">Didymodactylos carnosus</name>
    <dbReference type="NCBI Taxonomy" id="1234261"/>
    <lineage>
        <taxon>Eukaryota</taxon>
        <taxon>Metazoa</taxon>
        <taxon>Spiralia</taxon>
        <taxon>Gnathifera</taxon>
        <taxon>Rotifera</taxon>
        <taxon>Eurotatoria</taxon>
        <taxon>Bdelloidea</taxon>
        <taxon>Philodinida</taxon>
        <taxon>Philodinidae</taxon>
        <taxon>Didymodactylos</taxon>
    </lineage>
</organism>
<gene>
    <name evidence="2" type="ORF">GPM918_LOCUS36875</name>
    <name evidence="3" type="ORF">SRO942_LOCUS37628</name>
</gene>
<accession>A0A815TI17</accession>
<dbReference type="Proteomes" id="UP000663829">
    <property type="component" value="Unassembled WGS sequence"/>
</dbReference>
<keyword evidence="1" id="KW-1133">Transmembrane helix</keyword>
<keyword evidence="4" id="KW-1185">Reference proteome</keyword>
<reference evidence="2" key="1">
    <citation type="submission" date="2021-02" db="EMBL/GenBank/DDBJ databases">
        <authorList>
            <person name="Nowell W R."/>
        </authorList>
    </citation>
    <scope>NUCLEOTIDE SEQUENCE</scope>
</reference>
<proteinExistence type="predicted"/>